<reference evidence="2 3" key="1">
    <citation type="journal article" date="2012" name="Int. J. Syst. Evol. Microbiol.">
        <title>Vibrio caribbeanicus sp. nov., isolated from the marine sponge Scleritoderma cyanea.</title>
        <authorList>
            <person name="Hoffmann M."/>
            <person name="Monday S.R."/>
            <person name="Allard M.W."/>
            <person name="Strain E.A."/>
            <person name="Whittaker P."/>
            <person name="Naum M."/>
            <person name="McCarthy P.J."/>
            <person name="Lopez J.V."/>
            <person name="Fischer M."/>
            <person name="Brown E.W."/>
        </authorList>
    </citation>
    <scope>NUCLEOTIDE SEQUENCE [LARGE SCALE GENOMIC DNA]</scope>
    <source>
        <strain evidence="3">DSMZ 21326</strain>
    </source>
</reference>
<evidence type="ECO:0000313" key="2">
    <source>
        <dbReference type="EMBL" id="EGA68937.1"/>
    </source>
</evidence>
<accession>E8MAL6</accession>
<dbReference type="PANTHER" id="PTHR43072:SF60">
    <property type="entry name" value="L-2,4-DIAMINOBUTYRIC ACID ACETYLTRANSFERASE"/>
    <property type="match status" value="1"/>
</dbReference>
<dbReference type="Gene3D" id="3.40.630.30">
    <property type="match status" value="1"/>
</dbReference>
<dbReference type="Proteomes" id="UP000006228">
    <property type="component" value="Unassembled WGS sequence"/>
</dbReference>
<dbReference type="CDD" id="cd04301">
    <property type="entry name" value="NAT_SF"/>
    <property type="match status" value="1"/>
</dbReference>
<dbReference type="EMBL" id="AEVT01000096">
    <property type="protein sequence ID" value="EGA68937.1"/>
    <property type="molecule type" value="Genomic_DNA"/>
</dbReference>
<dbReference type="InterPro" id="IPR016181">
    <property type="entry name" value="Acyl_CoA_acyltransferase"/>
</dbReference>
<dbReference type="OrthoDB" id="326501at2"/>
<dbReference type="SUPFAM" id="SSF55729">
    <property type="entry name" value="Acyl-CoA N-acyltransferases (Nat)"/>
    <property type="match status" value="1"/>
</dbReference>
<dbReference type="RefSeq" id="WP_008079544.1">
    <property type="nucleotide sequence ID" value="NZ_AEVT01000096.1"/>
</dbReference>
<dbReference type="GeneID" id="95570655"/>
<name>E8MAL6_PHOS4</name>
<dbReference type="eggNOG" id="COG1670">
    <property type="taxonomic scope" value="Bacteria"/>
</dbReference>
<dbReference type="PROSITE" id="PS51186">
    <property type="entry name" value="GNAT"/>
    <property type="match status" value="1"/>
</dbReference>
<dbReference type="GO" id="GO:0016747">
    <property type="term" value="F:acyltransferase activity, transferring groups other than amino-acyl groups"/>
    <property type="evidence" value="ECO:0007669"/>
    <property type="project" value="InterPro"/>
</dbReference>
<evidence type="ECO:0000259" key="1">
    <source>
        <dbReference type="PROSITE" id="PS51186"/>
    </source>
</evidence>
<keyword evidence="2" id="KW-0808">Transferase</keyword>
<sequence>MPLVPFKTADFRQLVDWIDSPELNYLWGGPAYDYPLTQEQIRQHTEQSAVSPFLFYHDLKLAGFVELFHQSSEVARVCRVFVDDKFRGQGVAQTMLYELIAMAKEMGYRQLDLCVFANNASAIRCYQALGFAEYQRDHKSREFSGEKWTLIFMKKTL</sequence>
<evidence type="ECO:0000313" key="3">
    <source>
        <dbReference type="Proteomes" id="UP000006228"/>
    </source>
</evidence>
<proteinExistence type="predicted"/>
<protein>
    <submittedName>
        <fullName evidence="2">Putative acetyltransferase</fullName>
    </submittedName>
</protein>
<comment type="caution">
    <text evidence="2">The sequence shown here is derived from an EMBL/GenBank/DDBJ whole genome shotgun (WGS) entry which is preliminary data.</text>
</comment>
<gene>
    <name evidence="2" type="ORF">VISI1226_21074</name>
</gene>
<dbReference type="Pfam" id="PF00583">
    <property type="entry name" value="Acetyltransf_1"/>
    <property type="match status" value="1"/>
</dbReference>
<dbReference type="InterPro" id="IPR000182">
    <property type="entry name" value="GNAT_dom"/>
</dbReference>
<organism evidence="2 3">
    <name type="scientific">Vibrio sinaloensis DSM 21326</name>
    <dbReference type="NCBI Taxonomy" id="945550"/>
    <lineage>
        <taxon>Bacteria</taxon>
        <taxon>Pseudomonadati</taxon>
        <taxon>Pseudomonadota</taxon>
        <taxon>Gammaproteobacteria</taxon>
        <taxon>Vibrionales</taxon>
        <taxon>Vibrionaceae</taxon>
        <taxon>Vibrio</taxon>
        <taxon>Vibrio oreintalis group</taxon>
    </lineage>
</organism>
<dbReference type="AlphaFoldDB" id="E8MAL6"/>
<dbReference type="PANTHER" id="PTHR43072">
    <property type="entry name" value="N-ACETYLTRANSFERASE"/>
    <property type="match status" value="1"/>
</dbReference>
<feature type="domain" description="N-acetyltransferase" evidence="1">
    <location>
        <begin position="1"/>
        <end position="157"/>
    </location>
</feature>